<dbReference type="Gene3D" id="3.40.630.30">
    <property type="match status" value="1"/>
</dbReference>
<evidence type="ECO:0000313" key="3">
    <source>
        <dbReference type="Proteomes" id="UP001238603"/>
    </source>
</evidence>
<dbReference type="PROSITE" id="PS51186">
    <property type="entry name" value="GNAT"/>
    <property type="match status" value="1"/>
</dbReference>
<accession>A0ABT7LH51</accession>
<sequence>MSVLHTPRLRLEPMVPAHRLGLNHLNSDPVVMRYLGGRPETPEETDAAIARVQARWASLGFGWWSFIEQGSEEIVGAGCIQHLAHIAGEPLEIGWRLRQDRWGRGLASEAAQAMGDFAFRTQPIELLVSVCHPENENSWRVMARLGMRDVGLSRAYDMDVRRYEISRAEWEARAAARPAR</sequence>
<dbReference type="EMBL" id="JASVDS010000002">
    <property type="protein sequence ID" value="MDL5031602.1"/>
    <property type="molecule type" value="Genomic_DNA"/>
</dbReference>
<dbReference type="InterPro" id="IPR016181">
    <property type="entry name" value="Acyl_CoA_acyltransferase"/>
</dbReference>
<dbReference type="PANTHER" id="PTHR43792:SF1">
    <property type="entry name" value="N-ACETYLTRANSFERASE DOMAIN-CONTAINING PROTEIN"/>
    <property type="match status" value="1"/>
</dbReference>
<reference evidence="2 3" key="1">
    <citation type="submission" date="2023-06" db="EMBL/GenBank/DDBJ databases">
        <title>Pelomonas sp. APW6 16S ribosomal RNA gene genome sequencing and assembly.</title>
        <authorList>
            <person name="Woo H."/>
        </authorList>
    </citation>
    <scope>NUCLEOTIDE SEQUENCE [LARGE SCALE GENOMIC DNA]</scope>
    <source>
        <strain evidence="2 3">APW6</strain>
    </source>
</reference>
<dbReference type="SUPFAM" id="SSF55729">
    <property type="entry name" value="Acyl-CoA N-acyltransferases (Nat)"/>
    <property type="match status" value="1"/>
</dbReference>
<organism evidence="2 3">
    <name type="scientific">Roseateles subflavus</name>
    <dbReference type="NCBI Taxonomy" id="3053353"/>
    <lineage>
        <taxon>Bacteria</taxon>
        <taxon>Pseudomonadati</taxon>
        <taxon>Pseudomonadota</taxon>
        <taxon>Betaproteobacteria</taxon>
        <taxon>Burkholderiales</taxon>
        <taxon>Sphaerotilaceae</taxon>
        <taxon>Roseateles</taxon>
    </lineage>
</organism>
<dbReference type="Proteomes" id="UP001238603">
    <property type="component" value="Unassembled WGS sequence"/>
</dbReference>
<dbReference type="RefSeq" id="WP_285981730.1">
    <property type="nucleotide sequence ID" value="NZ_JASVDS010000002.1"/>
</dbReference>
<name>A0ABT7LH51_9BURK</name>
<dbReference type="InterPro" id="IPR000182">
    <property type="entry name" value="GNAT_dom"/>
</dbReference>
<gene>
    <name evidence="2" type="ORF">QRD43_06740</name>
</gene>
<dbReference type="InterPro" id="IPR051531">
    <property type="entry name" value="N-acetyltransferase"/>
</dbReference>
<protein>
    <submittedName>
        <fullName evidence="2">GNAT family N-acetyltransferase</fullName>
    </submittedName>
</protein>
<dbReference type="Pfam" id="PF13302">
    <property type="entry name" value="Acetyltransf_3"/>
    <property type="match status" value="1"/>
</dbReference>
<comment type="caution">
    <text evidence="2">The sequence shown here is derived from an EMBL/GenBank/DDBJ whole genome shotgun (WGS) entry which is preliminary data.</text>
</comment>
<evidence type="ECO:0000313" key="2">
    <source>
        <dbReference type="EMBL" id="MDL5031602.1"/>
    </source>
</evidence>
<proteinExistence type="predicted"/>
<feature type="domain" description="N-acetyltransferase" evidence="1">
    <location>
        <begin position="9"/>
        <end position="169"/>
    </location>
</feature>
<evidence type="ECO:0000259" key="1">
    <source>
        <dbReference type="PROSITE" id="PS51186"/>
    </source>
</evidence>
<keyword evidence="3" id="KW-1185">Reference proteome</keyword>
<dbReference type="PANTHER" id="PTHR43792">
    <property type="entry name" value="GNAT FAMILY, PUTATIVE (AFU_ORTHOLOGUE AFUA_3G00765)-RELATED-RELATED"/>
    <property type="match status" value="1"/>
</dbReference>